<evidence type="ECO:0000256" key="1">
    <source>
        <dbReference type="SAM" id="Phobius"/>
    </source>
</evidence>
<keyword evidence="3" id="KW-1185">Reference proteome</keyword>
<dbReference type="Proteomes" id="UP000006882">
    <property type="component" value="Chromosome G2"/>
</dbReference>
<keyword evidence="1" id="KW-0472">Membrane</keyword>
<reference evidence="2 3" key="1">
    <citation type="journal article" date="2013" name="Nat. Genet.">
        <title>The high-quality draft genome of peach (Prunus persica) identifies unique patterns of genetic diversity, domestication and genome evolution.</title>
        <authorList>
            <consortium name="International Peach Genome Initiative"/>
            <person name="Verde I."/>
            <person name="Abbott A.G."/>
            <person name="Scalabrin S."/>
            <person name="Jung S."/>
            <person name="Shu S."/>
            <person name="Marroni F."/>
            <person name="Zhebentyayeva T."/>
            <person name="Dettori M.T."/>
            <person name="Grimwood J."/>
            <person name="Cattonaro F."/>
            <person name="Zuccolo A."/>
            <person name="Rossini L."/>
            <person name="Jenkins J."/>
            <person name="Vendramin E."/>
            <person name="Meisel L.A."/>
            <person name="Decroocq V."/>
            <person name="Sosinski B."/>
            <person name="Prochnik S."/>
            <person name="Mitros T."/>
            <person name="Policriti A."/>
            <person name="Cipriani G."/>
            <person name="Dondini L."/>
            <person name="Ficklin S."/>
            <person name="Goodstein D.M."/>
            <person name="Xuan P."/>
            <person name="Del Fabbro C."/>
            <person name="Aramini V."/>
            <person name="Copetti D."/>
            <person name="Gonzalez S."/>
            <person name="Horner D.S."/>
            <person name="Falchi R."/>
            <person name="Lucas S."/>
            <person name="Mica E."/>
            <person name="Maldonado J."/>
            <person name="Lazzari B."/>
            <person name="Bielenberg D."/>
            <person name="Pirona R."/>
            <person name="Miculan M."/>
            <person name="Barakat A."/>
            <person name="Testolin R."/>
            <person name="Stella A."/>
            <person name="Tartarini S."/>
            <person name="Tonutti P."/>
            <person name="Arus P."/>
            <person name="Orellana A."/>
            <person name="Wells C."/>
            <person name="Main D."/>
            <person name="Vizzotto G."/>
            <person name="Silva H."/>
            <person name="Salamini F."/>
            <person name="Schmutz J."/>
            <person name="Morgante M."/>
            <person name="Rokhsar D.S."/>
        </authorList>
    </citation>
    <scope>NUCLEOTIDE SEQUENCE [LARGE SCALE GENOMIC DNA]</scope>
    <source>
        <strain evidence="3">cv. Nemared</strain>
    </source>
</reference>
<protein>
    <submittedName>
        <fullName evidence="2">Uncharacterized protein</fullName>
    </submittedName>
</protein>
<keyword evidence="1" id="KW-1133">Transmembrane helix</keyword>
<proteinExistence type="predicted"/>
<keyword evidence="1" id="KW-0812">Transmembrane</keyword>
<dbReference type="AlphaFoldDB" id="A0A251QDG8"/>
<accession>A0A251QDG8</accession>
<dbReference type="Gramene" id="ONI21849">
    <property type="protein sequence ID" value="ONI21849"/>
    <property type="gene ID" value="PRUPE_2G093500"/>
</dbReference>
<sequence length="144" mass="16616">MACVIISPQSPRNSPKNLQQAIVPHVGTIMASDMEDGCRIEWTTLMSKSFLYVKDKNFSYHDIHSALGYGFELQFRIPIISSGAYFPIRSIFGVPFLAARLIYKRRKMQERKRSMGWNSKQEDGIHMLVRCHPLRRSSNSMHII</sequence>
<evidence type="ECO:0000313" key="2">
    <source>
        <dbReference type="EMBL" id="ONI21849.1"/>
    </source>
</evidence>
<gene>
    <name evidence="2" type="ORF">PRUPE_2G093500</name>
</gene>
<evidence type="ECO:0000313" key="3">
    <source>
        <dbReference type="Proteomes" id="UP000006882"/>
    </source>
</evidence>
<feature type="transmembrane region" description="Helical" evidence="1">
    <location>
        <begin position="84"/>
        <end position="103"/>
    </location>
</feature>
<organism evidence="2 3">
    <name type="scientific">Prunus persica</name>
    <name type="common">Peach</name>
    <name type="synonym">Amygdalus persica</name>
    <dbReference type="NCBI Taxonomy" id="3760"/>
    <lineage>
        <taxon>Eukaryota</taxon>
        <taxon>Viridiplantae</taxon>
        <taxon>Streptophyta</taxon>
        <taxon>Embryophyta</taxon>
        <taxon>Tracheophyta</taxon>
        <taxon>Spermatophyta</taxon>
        <taxon>Magnoliopsida</taxon>
        <taxon>eudicotyledons</taxon>
        <taxon>Gunneridae</taxon>
        <taxon>Pentapetalae</taxon>
        <taxon>rosids</taxon>
        <taxon>fabids</taxon>
        <taxon>Rosales</taxon>
        <taxon>Rosaceae</taxon>
        <taxon>Amygdaloideae</taxon>
        <taxon>Amygdaleae</taxon>
        <taxon>Prunus</taxon>
    </lineage>
</organism>
<dbReference type="EMBL" id="CM007652">
    <property type="protein sequence ID" value="ONI21849.1"/>
    <property type="molecule type" value="Genomic_DNA"/>
</dbReference>
<name>A0A251QDG8_PRUPE</name>